<organism evidence="2 3">
    <name type="scientific">Candidula unifasciata</name>
    <dbReference type="NCBI Taxonomy" id="100452"/>
    <lineage>
        <taxon>Eukaryota</taxon>
        <taxon>Metazoa</taxon>
        <taxon>Spiralia</taxon>
        <taxon>Lophotrochozoa</taxon>
        <taxon>Mollusca</taxon>
        <taxon>Gastropoda</taxon>
        <taxon>Heterobranchia</taxon>
        <taxon>Euthyneura</taxon>
        <taxon>Panpulmonata</taxon>
        <taxon>Eupulmonata</taxon>
        <taxon>Stylommatophora</taxon>
        <taxon>Helicina</taxon>
        <taxon>Helicoidea</taxon>
        <taxon>Geomitridae</taxon>
        <taxon>Candidula</taxon>
    </lineage>
</organism>
<dbReference type="GO" id="GO:0034243">
    <property type="term" value="P:regulation of transcription elongation by RNA polymerase II"/>
    <property type="evidence" value="ECO:0007669"/>
    <property type="project" value="InterPro"/>
</dbReference>
<dbReference type="InterPro" id="IPR047269">
    <property type="entry name" value="ZMY11"/>
</dbReference>
<dbReference type="Proteomes" id="UP000678393">
    <property type="component" value="Unassembled WGS sequence"/>
</dbReference>
<reference evidence="2" key="1">
    <citation type="submission" date="2021-04" db="EMBL/GenBank/DDBJ databases">
        <authorList>
            <consortium name="Molecular Ecology Group"/>
        </authorList>
    </citation>
    <scope>NUCLEOTIDE SEQUENCE</scope>
</reference>
<comment type="caution">
    <text evidence="2">The sequence shown here is derived from an EMBL/GenBank/DDBJ whole genome shotgun (WGS) entry which is preliminary data.</text>
</comment>
<sequence>MANRQVSSTSVDRLARKHSRQSSQNNYSEEMYTVTSTVDKITNTLAVPTVCTAVQTSLQQACSTFTQTDDAPSVQESQHLLNEQLWEERMVKALRSLTKRMENRFEEEKKFALKELAQQVDYKRIFGKDKQQAVERTLAQHEAGTREQYMEEMKKLAAKHKEAISQVKKKQWCQNCEAEAMYHCLLLKVKMMMFCFCLPVVPEL</sequence>
<dbReference type="PANTHER" id="PTHR46379:SF1">
    <property type="entry name" value="ZINC FINGER MYND DOMAIN-CONTAINING PROTEIN 11"/>
    <property type="match status" value="1"/>
</dbReference>
<name>A0A8S3ZF91_9EUPU</name>
<evidence type="ECO:0000313" key="2">
    <source>
        <dbReference type="EMBL" id="CAG5127909.1"/>
    </source>
</evidence>
<dbReference type="AlphaFoldDB" id="A0A8S3ZF91"/>
<dbReference type="EMBL" id="CAJHNH020002850">
    <property type="protein sequence ID" value="CAG5127909.1"/>
    <property type="molecule type" value="Genomic_DNA"/>
</dbReference>
<accession>A0A8S3ZF91</accession>
<feature type="region of interest" description="Disordered" evidence="1">
    <location>
        <begin position="1"/>
        <end position="28"/>
    </location>
</feature>
<feature type="compositionally biased region" description="Polar residues" evidence="1">
    <location>
        <begin position="1"/>
        <end position="11"/>
    </location>
</feature>
<dbReference type="OrthoDB" id="6272564at2759"/>
<keyword evidence="3" id="KW-1185">Reference proteome</keyword>
<dbReference type="GO" id="GO:0005634">
    <property type="term" value="C:nucleus"/>
    <property type="evidence" value="ECO:0007669"/>
    <property type="project" value="TreeGrafter"/>
</dbReference>
<protein>
    <submittedName>
        <fullName evidence="2">Uncharacterized protein</fullName>
    </submittedName>
</protein>
<proteinExistence type="predicted"/>
<dbReference type="PANTHER" id="PTHR46379">
    <property type="entry name" value="ZINC FINGER MYND DOMAIN-CONTAINING"/>
    <property type="match status" value="1"/>
</dbReference>
<dbReference type="GO" id="GO:0003714">
    <property type="term" value="F:transcription corepressor activity"/>
    <property type="evidence" value="ECO:0007669"/>
    <property type="project" value="InterPro"/>
</dbReference>
<evidence type="ECO:0000313" key="3">
    <source>
        <dbReference type="Proteomes" id="UP000678393"/>
    </source>
</evidence>
<gene>
    <name evidence="2" type="ORF">CUNI_LOCUS13467</name>
</gene>
<dbReference type="GO" id="GO:0009966">
    <property type="term" value="P:regulation of signal transduction"/>
    <property type="evidence" value="ECO:0007669"/>
    <property type="project" value="TreeGrafter"/>
</dbReference>
<evidence type="ECO:0000256" key="1">
    <source>
        <dbReference type="SAM" id="MobiDB-lite"/>
    </source>
</evidence>